<keyword evidence="4" id="KW-1185">Reference proteome</keyword>
<accession>A0A8J5T5X6</accession>
<comment type="caution">
    <text evidence="3">The sequence shown here is derived from an EMBL/GenBank/DDBJ whole genome shotgun (WGS) entry which is preliminary data.</text>
</comment>
<evidence type="ECO:0000313" key="4">
    <source>
        <dbReference type="Proteomes" id="UP000729402"/>
    </source>
</evidence>
<evidence type="ECO:0000313" key="3">
    <source>
        <dbReference type="EMBL" id="KAG8080397.1"/>
    </source>
</evidence>
<evidence type="ECO:0000313" key="2">
    <source>
        <dbReference type="EMBL" id="KAG8080382.1"/>
    </source>
</evidence>
<name>A0A8J5T5X6_ZIZPA</name>
<dbReference type="AlphaFoldDB" id="A0A8J5T5X6"/>
<proteinExistence type="predicted"/>
<feature type="compositionally biased region" description="Low complexity" evidence="1">
    <location>
        <begin position="113"/>
        <end position="130"/>
    </location>
</feature>
<feature type="region of interest" description="Disordered" evidence="1">
    <location>
        <begin position="1"/>
        <end position="47"/>
    </location>
</feature>
<dbReference type="EMBL" id="JAAALK010000282">
    <property type="protein sequence ID" value="KAG8080397.1"/>
    <property type="molecule type" value="Genomic_DNA"/>
</dbReference>
<evidence type="ECO:0000256" key="1">
    <source>
        <dbReference type="SAM" id="MobiDB-lite"/>
    </source>
</evidence>
<organism evidence="3 4">
    <name type="scientific">Zizania palustris</name>
    <name type="common">Northern wild rice</name>
    <dbReference type="NCBI Taxonomy" id="103762"/>
    <lineage>
        <taxon>Eukaryota</taxon>
        <taxon>Viridiplantae</taxon>
        <taxon>Streptophyta</taxon>
        <taxon>Embryophyta</taxon>
        <taxon>Tracheophyta</taxon>
        <taxon>Spermatophyta</taxon>
        <taxon>Magnoliopsida</taxon>
        <taxon>Liliopsida</taxon>
        <taxon>Poales</taxon>
        <taxon>Poaceae</taxon>
        <taxon>BOP clade</taxon>
        <taxon>Oryzoideae</taxon>
        <taxon>Oryzeae</taxon>
        <taxon>Zizaniinae</taxon>
        <taxon>Zizania</taxon>
    </lineage>
</organism>
<protein>
    <submittedName>
        <fullName evidence="3">Uncharacterized protein</fullName>
    </submittedName>
</protein>
<dbReference type="Proteomes" id="UP000729402">
    <property type="component" value="Unassembled WGS sequence"/>
</dbReference>
<feature type="region of interest" description="Disordered" evidence="1">
    <location>
        <begin position="76"/>
        <end position="175"/>
    </location>
</feature>
<sequence length="175" mass="18253">MVTAGKPTPGKPAHGQGTTTTGKLAHGQGATTAGKPSPGQGHGCDGEDDVRAALIRAIKPHVVALRNSMVQISLNIQPQRRRRDGHLEVNFPGEDPSSQAVRVAKTDVRKRPAAASNSASAPTAVNNATPRPSGHNAPKRPTVAGKCPLLMKKLEPEMRQTAKATPIGLPPPTRT</sequence>
<reference evidence="3" key="2">
    <citation type="submission" date="2021-02" db="EMBL/GenBank/DDBJ databases">
        <authorList>
            <person name="Kimball J.A."/>
            <person name="Haas M.W."/>
            <person name="Macchietto M."/>
            <person name="Kono T."/>
            <person name="Duquette J."/>
            <person name="Shao M."/>
        </authorList>
    </citation>
    <scope>NUCLEOTIDE SEQUENCE</scope>
    <source>
        <tissue evidence="3">Fresh leaf tissue</tissue>
    </source>
</reference>
<dbReference type="EMBL" id="JAAALK010000282">
    <property type="protein sequence ID" value="KAG8080382.1"/>
    <property type="molecule type" value="Genomic_DNA"/>
</dbReference>
<dbReference type="OrthoDB" id="694693at2759"/>
<reference evidence="3" key="1">
    <citation type="journal article" date="2021" name="bioRxiv">
        <title>Whole Genome Assembly and Annotation of Northern Wild Rice, Zizania palustris L., Supports a Whole Genome Duplication in the Zizania Genus.</title>
        <authorList>
            <person name="Haas M."/>
            <person name="Kono T."/>
            <person name="Macchietto M."/>
            <person name="Millas R."/>
            <person name="McGilp L."/>
            <person name="Shao M."/>
            <person name="Duquette J."/>
            <person name="Hirsch C.N."/>
            <person name="Kimball J."/>
        </authorList>
    </citation>
    <scope>NUCLEOTIDE SEQUENCE</scope>
    <source>
        <tissue evidence="3">Fresh leaf tissue</tissue>
    </source>
</reference>
<gene>
    <name evidence="2" type="ORF">GUJ93_ZPchr0007g4026</name>
    <name evidence="3" type="ORF">GUJ93_ZPchr0007g5570</name>
</gene>